<dbReference type="AlphaFoldDB" id="X1P9F4"/>
<keyword evidence="1" id="KW-0175">Coiled coil</keyword>
<dbReference type="EMBL" id="BARV01038941">
    <property type="protein sequence ID" value="GAI52453.1"/>
    <property type="molecule type" value="Genomic_DNA"/>
</dbReference>
<sequence>SALRLEIESEPVQLDELKREIQKLEIEKQAIKKEGAKKIIIRTSADLVKIGKKTEKVLV</sequence>
<reference evidence="2" key="1">
    <citation type="journal article" date="2014" name="Front. Microbiol.">
        <title>High frequency of phylogenetically diverse reductive dehalogenase-homologous genes in deep subseafloor sedimentary metagenomes.</title>
        <authorList>
            <person name="Kawai M."/>
            <person name="Futagami T."/>
            <person name="Toyoda A."/>
            <person name="Takaki Y."/>
            <person name="Nishi S."/>
            <person name="Hori S."/>
            <person name="Arai W."/>
            <person name="Tsubouchi T."/>
            <person name="Morono Y."/>
            <person name="Uchiyama I."/>
            <person name="Ito T."/>
            <person name="Fujiyama A."/>
            <person name="Inagaki F."/>
            <person name="Takami H."/>
        </authorList>
    </citation>
    <scope>NUCLEOTIDE SEQUENCE</scope>
    <source>
        <strain evidence="2">Expedition CK06-06</strain>
    </source>
</reference>
<feature type="coiled-coil region" evidence="1">
    <location>
        <begin position="7"/>
        <end position="34"/>
    </location>
</feature>
<accession>X1P9F4</accession>
<name>X1P9F4_9ZZZZ</name>
<comment type="caution">
    <text evidence="2">The sequence shown here is derived from an EMBL/GenBank/DDBJ whole genome shotgun (WGS) entry which is preliminary data.</text>
</comment>
<dbReference type="Gene3D" id="3.40.50.300">
    <property type="entry name" value="P-loop containing nucleotide triphosphate hydrolases"/>
    <property type="match status" value="1"/>
</dbReference>
<evidence type="ECO:0000256" key="1">
    <source>
        <dbReference type="SAM" id="Coils"/>
    </source>
</evidence>
<evidence type="ECO:0000313" key="2">
    <source>
        <dbReference type="EMBL" id="GAI52453.1"/>
    </source>
</evidence>
<organism evidence="2">
    <name type="scientific">marine sediment metagenome</name>
    <dbReference type="NCBI Taxonomy" id="412755"/>
    <lineage>
        <taxon>unclassified sequences</taxon>
        <taxon>metagenomes</taxon>
        <taxon>ecological metagenomes</taxon>
    </lineage>
</organism>
<proteinExistence type="predicted"/>
<dbReference type="InterPro" id="IPR027417">
    <property type="entry name" value="P-loop_NTPase"/>
</dbReference>
<protein>
    <submittedName>
        <fullName evidence="2">Uncharacterized protein</fullName>
    </submittedName>
</protein>
<feature type="non-terminal residue" evidence="2">
    <location>
        <position position="1"/>
    </location>
</feature>
<gene>
    <name evidence="2" type="ORF">S06H3_59833</name>
</gene>